<organism evidence="1 2">
    <name type="scientific">Pontibacter populi</name>
    <dbReference type="NCBI Taxonomy" id="890055"/>
    <lineage>
        <taxon>Bacteria</taxon>
        <taxon>Pseudomonadati</taxon>
        <taxon>Bacteroidota</taxon>
        <taxon>Cytophagia</taxon>
        <taxon>Cytophagales</taxon>
        <taxon>Hymenobacteraceae</taxon>
        <taxon>Pontibacter</taxon>
    </lineage>
</organism>
<dbReference type="EMBL" id="JAHWXQ010000002">
    <property type="protein sequence ID" value="MBW3365320.1"/>
    <property type="molecule type" value="Genomic_DNA"/>
</dbReference>
<evidence type="ECO:0008006" key="3">
    <source>
        <dbReference type="Google" id="ProtNLM"/>
    </source>
</evidence>
<protein>
    <recommendedName>
        <fullName evidence="3">Tetratricopeptide repeat protein</fullName>
    </recommendedName>
</protein>
<proteinExistence type="predicted"/>
<gene>
    <name evidence="1" type="ORF">KYK27_09710</name>
</gene>
<evidence type="ECO:0000313" key="1">
    <source>
        <dbReference type="EMBL" id="MBW3365320.1"/>
    </source>
</evidence>
<sequence length="489" mass="57284">MEELKQLVKLLEEQGKGSGAALLNLADTTNLETKVYLLIKDQANLSEDEIIQQLYGDSNRNSAFRMLKSRVKRKLYNQLNFLDIESTITYSKSLVEEIKCNALLNEALILDNHEFIQLREKLAVQALKIAKTAELSSHIVRALEILRLNASFRNFDRKRFYELSDEIQKYRQLNAVEEEARDLYLKIMVEIRVGVKNRIDHAEFIIEGVNKLFSLWKHTNSSPIYSYYYVGKSAALEAFGSVEEHIKHLNDSAQLFYNGKISALYFFYQRNQFGLTYAYLKNKQFTEGFVVAEQLKKELDSTSINWFAHMENYFMLATHSRNYTKAKEILVEVLSNSKLKSNPIVAQDRWYLYYQFYILLTEKDLGFILTYKPLAITQDKNGYNVWYLILEFIQVLKSLDEELIARNVERLRKYVAKHFDAASDPRTRLFLKLLLIAGHEYSNAKTCRRKSRYLFQKLEQTPFAGDAYAEVEIIPYEHLWELILEAMPK</sequence>
<accession>A0ABS6XBE9</accession>
<keyword evidence="2" id="KW-1185">Reference proteome</keyword>
<dbReference type="RefSeq" id="WP_199109820.1">
    <property type="nucleotide sequence ID" value="NZ_JAHWXQ010000002.1"/>
</dbReference>
<comment type="caution">
    <text evidence="1">The sequence shown here is derived from an EMBL/GenBank/DDBJ whole genome shotgun (WGS) entry which is preliminary data.</text>
</comment>
<reference evidence="1 2" key="1">
    <citation type="submission" date="2021-07" db="EMBL/GenBank/DDBJ databases">
        <authorList>
            <person name="Kim M.K."/>
        </authorList>
    </citation>
    <scope>NUCLEOTIDE SEQUENCE [LARGE SCALE GENOMIC DNA]</scope>
    <source>
        <strain evidence="1 2">HLY7-15</strain>
    </source>
</reference>
<dbReference type="Proteomes" id="UP000774935">
    <property type="component" value="Unassembled WGS sequence"/>
</dbReference>
<evidence type="ECO:0000313" key="2">
    <source>
        <dbReference type="Proteomes" id="UP000774935"/>
    </source>
</evidence>
<name>A0ABS6XBE9_9BACT</name>